<dbReference type="InterPro" id="IPR041896">
    <property type="entry name" value="ArdA_dom2"/>
</dbReference>
<gene>
    <name evidence="1" type="ORF">HGO97_020055</name>
</gene>
<dbReference type="InterPro" id="IPR009899">
    <property type="entry name" value="ArdA"/>
</dbReference>
<name>A0ABS6D9G7_9FIRM</name>
<proteinExistence type="predicted"/>
<accession>A0ABS6D9G7</accession>
<evidence type="ECO:0000313" key="2">
    <source>
        <dbReference type="Proteomes" id="UP000723714"/>
    </source>
</evidence>
<keyword evidence="2" id="KW-1185">Reference proteome</keyword>
<dbReference type="Gene3D" id="1.10.8.560">
    <property type="entry name" value="Antirestriction protein ArdA, domain 2"/>
    <property type="match status" value="1"/>
</dbReference>
<protein>
    <submittedName>
        <fullName evidence="1">Antirestriction protein ArdA</fullName>
    </submittedName>
</protein>
<reference evidence="1 2" key="1">
    <citation type="submission" date="2021-06" db="EMBL/GenBank/DDBJ databases">
        <title>Faecalicatena sp. nov. isolated from porcine feces.</title>
        <authorList>
            <person name="Oh B.S."/>
            <person name="Lee J.H."/>
        </authorList>
    </citation>
    <scope>NUCLEOTIDE SEQUENCE [LARGE SCALE GENOMIC DNA]</scope>
    <source>
        <strain evidence="1 2">AGMB00832</strain>
    </source>
</reference>
<dbReference type="Gene3D" id="1.10.10.1190">
    <property type="entry name" value="Antirestriction protein ArdA, domain 3"/>
    <property type="match status" value="1"/>
</dbReference>
<dbReference type="InterPro" id="IPR041895">
    <property type="entry name" value="ArdA_dom1"/>
</dbReference>
<evidence type="ECO:0000313" key="1">
    <source>
        <dbReference type="EMBL" id="MBU3878099.1"/>
    </source>
</evidence>
<dbReference type="EMBL" id="JABACJ020000027">
    <property type="protein sequence ID" value="MBU3878099.1"/>
    <property type="molecule type" value="Genomic_DNA"/>
</dbReference>
<dbReference type="Proteomes" id="UP000723714">
    <property type="component" value="Unassembled WGS sequence"/>
</dbReference>
<dbReference type="InterPro" id="IPR041893">
    <property type="entry name" value="ArdA_dom3"/>
</dbReference>
<comment type="caution">
    <text evidence="1">The sequence shown here is derived from an EMBL/GenBank/DDBJ whole genome shotgun (WGS) entry which is preliminary data.</text>
</comment>
<dbReference type="RefSeq" id="WP_181970303.1">
    <property type="nucleotide sequence ID" value="NZ_JABACJ020000027.1"/>
</dbReference>
<sequence length="165" mass="19551">MEEMRVYIANLGKYNEGELVGDWFTPPVDYDEMAERIGLNDRYEEYAIHDYELPFEIDEYTPIEEVNRLCAMVEELDYPLNEVIDDLLCQFCSIEELYDHKDDIIQYPGCDDMVDVAYHLIDECEALGEIPDRLKHYIDYEAFARDLDLEGCFVETRYGVFECLY</sequence>
<organism evidence="1 2">
    <name type="scientific">Faecalicatena faecalis</name>
    <dbReference type="NCBI Taxonomy" id="2726362"/>
    <lineage>
        <taxon>Bacteria</taxon>
        <taxon>Bacillati</taxon>
        <taxon>Bacillota</taxon>
        <taxon>Clostridia</taxon>
        <taxon>Lachnospirales</taxon>
        <taxon>Lachnospiraceae</taxon>
        <taxon>Faecalicatena</taxon>
    </lineage>
</organism>
<dbReference type="Pfam" id="PF07275">
    <property type="entry name" value="ArdA"/>
    <property type="match status" value="1"/>
</dbReference>
<dbReference type="Gene3D" id="3.10.20.480">
    <property type="entry name" value="Antirestriction protein ArdA, domain 1"/>
    <property type="match status" value="1"/>
</dbReference>